<proteinExistence type="predicted"/>
<name>A0A2S9XYK8_9BACT</name>
<dbReference type="AlphaFoldDB" id="A0A2S9XYK8"/>
<protein>
    <submittedName>
        <fullName evidence="2">Uncharacterized protein</fullName>
    </submittedName>
</protein>
<accession>A0A2S9XYK8</accession>
<feature type="compositionally biased region" description="Polar residues" evidence="1">
    <location>
        <begin position="1"/>
        <end position="28"/>
    </location>
</feature>
<evidence type="ECO:0000313" key="2">
    <source>
        <dbReference type="EMBL" id="PRP97923.1"/>
    </source>
</evidence>
<feature type="region of interest" description="Disordered" evidence="1">
    <location>
        <begin position="1"/>
        <end position="36"/>
    </location>
</feature>
<comment type="caution">
    <text evidence="2">The sequence shown here is derived from an EMBL/GenBank/DDBJ whole genome shotgun (WGS) entry which is preliminary data.</text>
</comment>
<organism evidence="2 3">
    <name type="scientific">Enhygromyxa salina</name>
    <dbReference type="NCBI Taxonomy" id="215803"/>
    <lineage>
        <taxon>Bacteria</taxon>
        <taxon>Pseudomonadati</taxon>
        <taxon>Myxococcota</taxon>
        <taxon>Polyangia</taxon>
        <taxon>Nannocystales</taxon>
        <taxon>Nannocystaceae</taxon>
        <taxon>Enhygromyxa</taxon>
    </lineage>
</organism>
<reference evidence="2 3" key="1">
    <citation type="submission" date="2018-03" db="EMBL/GenBank/DDBJ databases">
        <title>Draft Genome Sequences of the Obligatory Marine Myxobacteria Enhygromyxa salina SWB007.</title>
        <authorList>
            <person name="Poehlein A."/>
            <person name="Moghaddam J.A."/>
            <person name="Harms H."/>
            <person name="Alanjari M."/>
            <person name="Koenig G.M."/>
            <person name="Daniel R."/>
            <person name="Schaeberle T.F."/>
        </authorList>
    </citation>
    <scope>NUCLEOTIDE SEQUENCE [LARGE SCALE GENOMIC DNA]</scope>
    <source>
        <strain evidence="2 3">SWB007</strain>
    </source>
</reference>
<dbReference type="EMBL" id="PVNL01000127">
    <property type="protein sequence ID" value="PRP97923.1"/>
    <property type="molecule type" value="Genomic_DNA"/>
</dbReference>
<dbReference type="Proteomes" id="UP000238823">
    <property type="component" value="Unassembled WGS sequence"/>
</dbReference>
<sequence>MAASWATSAPSRSSGSRTAGVAASSSPSPKRATSWACDSDASVCRSILSLSVRGKLCTRTSESGIM</sequence>
<gene>
    <name evidence="2" type="ORF">ENSA7_66350</name>
</gene>
<evidence type="ECO:0000313" key="3">
    <source>
        <dbReference type="Proteomes" id="UP000238823"/>
    </source>
</evidence>
<evidence type="ECO:0000256" key="1">
    <source>
        <dbReference type="SAM" id="MobiDB-lite"/>
    </source>
</evidence>